<sequence>MFGRLNNGWSHMIVYGFAYPMLLLTMIAPLCAVMLGMGKREKREGDRRFPNPLYQMIWLLSFCGWVSVLAPLPFTVWYYIIGEGTRSLNQSVVMCHVFRTTMEAIPHTVDTMMTLFSVLLAAARFLTQYHRNTLKLRTVERFSRAIWLIIFICIAIGLLRHGANASLGISMYGSGRCSDEHRDEIILEVMILALVTGHLQPMLSIITIAANCAALLTAYYVIVKTQKVHMSCFYDSNENDEAQGKYGAVYEAKCLEYNIEKK</sequence>
<feature type="transmembrane region" description="Helical" evidence="1">
    <location>
        <begin position="12"/>
        <end position="35"/>
    </location>
</feature>
<dbReference type="InterPro" id="IPR053071">
    <property type="entry name" value="GPCR1-related_rcpt"/>
</dbReference>
<dbReference type="AlphaFoldDB" id="A0A0D6L4I4"/>
<name>A0A0D6L4I4_9BILA</name>
<feature type="transmembrane region" description="Helical" evidence="1">
    <location>
        <begin position="202"/>
        <end position="222"/>
    </location>
</feature>
<gene>
    <name evidence="2" type="ORF">ANCCEY_14773</name>
</gene>
<dbReference type="PANTHER" id="PTHR47023:SF6">
    <property type="entry name" value="G_PROTEIN_RECEP_F1_2 DOMAIN-CONTAINING PROTEIN"/>
    <property type="match status" value="1"/>
</dbReference>
<dbReference type="PANTHER" id="PTHR47023">
    <property type="entry name" value="SEX PEPTIDE RECEPTOR"/>
    <property type="match status" value="1"/>
</dbReference>
<feature type="transmembrane region" description="Helical" evidence="1">
    <location>
        <begin position="56"/>
        <end position="80"/>
    </location>
</feature>
<accession>A0A0D6L4I4</accession>
<proteinExistence type="predicted"/>
<dbReference type="Proteomes" id="UP000054495">
    <property type="component" value="Unassembled WGS sequence"/>
</dbReference>
<evidence type="ECO:0000256" key="1">
    <source>
        <dbReference type="SAM" id="Phobius"/>
    </source>
</evidence>
<feature type="transmembrane region" description="Helical" evidence="1">
    <location>
        <begin position="104"/>
        <end position="125"/>
    </location>
</feature>
<organism evidence="2 3">
    <name type="scientific">Ancylostoma ceylanicum</name>
    <dbReference type="NCBI Taxonomy" id="53326"/>
    <lineage>
        <taxon>Eukaryota</taxon>
        <taxon>Metazoa</taxon>
        <taxon>Ecdysozoa</taxon>
        <taxon>Nematoda</taxon>
        <taxon>Chromadorea</taxon>
        <taxon>Rhabditida</taxon>
        <taxon>Rhabditina</taxon>
        <taxon>Rhabditomorpha</taxon>
        <taxon>Strongyloidea</taxon>
        <taxon>Ancylostomatidae</taxon>
        <taxon>Ancylostomatinae</taxon>
        <taxon>Ancylostoma</taxon>
    </lineage>
</organism>
<keyword evidence="1" id="KW-1133">Transmembrane helix</keyword>
<feature type="transmembrane region" description="Helical" evidence="1">
    <location>
        <begin position="145"/>
        <end position="163"/>
    </location>
</feature>
<evidence type="ECO:0000313" key="3">
    <source>
        <dbReference type="Proteomes" id="UP000054495"/>
    </source>
</evidence>
<keyword evidence="3" id="KW-1185">Reference proteome</keyword>
<keyword evidence="1" id="KW-0812">Transmembrane</keyword>
<protein>
    <recommendedName>
        <fullName evidence="4">G-protein coupled receptors family 1 profile domain-containing protein</fullName>
    </recommendedName>
</protein>
<evidence type="ECO:0008006" key="4">
    <source>
        <dbReference type="Google" id="ProtNLM"/>
    </source>
</evidence>
<reference evidence="2 3" key="1">
    <citation type="submission" date="2013-05" db="EMBL/GenBank/DDBJ databases">
        <title>Draft genome of the parasitic nematode Anyclostoma ceylanicum.</title>
        <authorList>
            <person name="Mitreva M."/>
        </authorList>
    </citation>
    <scope>NUCLEOTIDE SEQUENCE [LARGE SCALE GENOMIC DNA]</scope>
</reference>
<evidence type="ECO:0000313" key="2">
    <source>
        <dbReference type="EMBL" id="EPB66135.1"/>
    </source>
</evidence>
<dbReference type="EMBL" id="KE126466">
    <property type="protein sequence ID" value="EPB66135.1"/>
    <property type="molecule type" value="Genomic_DNA"/>
</dbReference>
<keyword evidence="1" id="KW-0472">Membrane</keyword>